<protein>
    <submittedName>
        <fullName evidence="1">Uncharacterized protein</fullName>
    </submittedName>
</protein>
<evidence type="ECO:0000313" key="1">
    <source>
        <dbReference type="EMBL" id="VVP43880.1"/>
    </source>
</evidence>
<accession>A0A5E7P525</accession>
<dbReference type="RefSeq" id="WP_224790763.1">
    <property type="nucleotide sequence ID" value="NZ_CABVII010000029.1"/>
</dbReference>
<proteinExistence type="predicted"/>
<name>A0A5E7P525_PSEFL</name>
<evidence type="ECO:0000313" key="2">
    <source>
        <dbReference type="Proteomes" id="UP000385207"/>
    </source>
</evidence>
<dbReference type="EMBL" id="CABVII010000029">
    <property type="protein sequence ID" value="VVP43880.1"/>
    <property type="molecule type" value="Genomic_DNA"/>
</dbReference>
<dbReference type="Proteomes" id="UP000385207">
    <property type="component" value="Unassembled WGS sequence"/>
</dbReference>
<dbReference type="AlphaFoldDB" id="A0A5E7P525"/>
<gene>
    <name evidence="1" type="ORF">PS862_05030</name>
</gene>
<reference evidence="1 2" key="1">
    <citation type="submission" date="2019-09" db="EMBL/GenBank/DDBJ databases">
        <authorList>
            <person name="Chandra G."/>
            <person name="Truman W A."/>
        </authorList>
    </citation>
    <scope>NUCLEOTIDE SEQUENCE [LARGE SCALE GENOMIC DNA]</scope>
    <source>
        <strain evidence="1">PS862</strain>
    </source>
</reference>
<organism evidence="1 2">
    <name type="scientific">Pseudomonas fluorescens</name>
    <dbReference type="NCBI Taxonomy" id="294"/>
    <lineage>
        <taxon>Bacteria</taxon>
        <taxon>Pseudomonadati</taxon>
        <taxon>Pseudomonadota</taxon>
        <taxon>Gammaproteobacteria</taxon>
        <taxon>Pseudomonadales</taxon>
        <taxon>Pseudomonadaceae</taxon>
        <taxon>Pseudomonas</taxon>
    </lineage>
</organism>
<sequence length="134" mass="15065">MDLFEEDKRLTLKPVRAFSDLLLKAFANGSCTCIRCSETNGSQEGYEYLHTFEIDGVVLNRRFAISSYSDVRGALSKAWQAYFKTELPEDGPADMEAISVLVQGEASRRLRPMLYAADVVRDIEDVPHFSAGMF</sequence>